<feature type="transmembrane region" description="Helical" evidence="4">
    <location>
        <begin position="377"/>
        <end position="396"/>
    </location>
</feature>
<evidence type="ECO:0000256" key="1">
    <source>
        <dbReference type="ARBA" id="ARBA00022692"/>
    </source>
</evidence>
<dbReference type="EMBL" id="CP050063">
    <property type="protein sequence ID" value="QIP14653.1"/>
    <property type="molecule type" value="Genomic_DNA"/>
</dbReference>
<evidence type="ECO:0000256" key="3">
    <source>
        <dbReference type="ARBA" id="ARBA00023136"/>
    </source>
</evidence>
<dbReference type="PANTHER" id="PTHR23531:SF1">
    <property type="entry name" value="QUINOLENE RESISTANCE PROTEIN NORA"/>
    <property type="match status" value="1"/>
</dbReference>
<gene>
    <name evidence="6" type="ORF">G8759_19565</name>
</gene>
<dbReference type="RefSeq" id="WP_167211139.1">
    <property type="nucleotide sequence ID" value="NZ_CP050063.1"/>
</dbReference>
<organism evidence="6 7">
    <name type="scientific">Spirosoma aureum</name>
    <dbReference type="NCBI Taxonomy" id="2692134"/>
    <lineage>
        <taxon>Bacteria</taxon>
        <taxon>Pseudomonadati</taxon>
        <taxon>Bacteroidota</taxon>
        <taxon>Cytophagia</taxon>
        <taxon>Cytophagales</taxon>
        <taxon>Cytophagaceae</taxon>
        <taxon>Spirosoma</taxon>
    </lineage>
</organism>
<evidence type="ECO:0000259" key="5">
    <source>
        <dbReference type="PROSITE" id="PS50850"/>
    </source>
</evidence>
<dbReference type="PROSITE" id="PS50850">
    <property type="entry name" value="MFS"/>
    <property type="match status" value="1"/>
</dbReference>
<feature type="transmembrane region" description="Helical" evidence="4">
    <location>
        <begin position="144"/>
        <end position="163"/>
    </location>
</feature>
<dbReference type="Proteomes" id="UP000501802">
    <property type="component" value="Chromosome"/>
</dbReference>
<sequence>MSLFRSTSRGPSLYTLSFWLLCVSNFLFSASFSMMIPELPDYLTKLGGREYVGLIIALFTLTAGVSRPFSGKITDTVGRVPVMAFGSIVCFLCGFLYPYLLTVWGFLTLRLIHGFSTGTKPTATSAYVADVVPATRRGEAMGMLGLFTAMGMSLGPAIGSWLADDYSMNVMFWTSSAFALLSIGILLQMPETLVNRQPFRFGLLRLKREELFDKQALPPFLVLLLQSFSSGVILTVIGTVSASLGIANKGLFFTVYTIASLAVRLLFSKSSDRYGRLPVLFISTAVLAFSMVLLILTDPSDRNAPSWFWTAAIFYGMSWGMNSPTIQAWTADLSNEATRGRAMATMYIALEAGIGIGALASGWLLNHITGEAGIDSSFAVSGGLAMIAVFYLGWLWRQRQKPGRHPIDEADEMALIDGEP</sequence>
<feature type="transmembrane region" description="Helical" evidence="4">
    <location>
        <begin position="51"/>
        <end position="70"/>
    </location>
</feature>
<accession>A0A6G9AR11</accession>
<dbReference type="InterPro" id="IPR011701">
    <property type="entry name" value="MFS"/>
</dbReference>
<reference evidence="6 7" key="1">
    <citation type="submission" date="2020-03" db="EMBL/GenBank/DDBJ databases">
        <authorList>
            <person name="Kim M.K."/>
        </authorList>
    </citation>
    <scope>NUCLEOTIDE SEQUENCE [LARGE SCALE GENOMIC DNA]</scope>
    <source>
        <strain evidence="6 7">BT328</strain>
    </source>
</reference>
<evidence type="ECO:0000313" key="6">
    <source>
        <dbReference type="EMBL" id="QIP14653.1"/>
    </source>
</evidence>
<keyword evidence="1 4" id="KW-0812">Transmembrane</keyword>
<dbReference type="SUPFAM" id="SSF103473">
    <property type="entry name" value="MFS general substrate transporter"/>
    <property type="match status" value="1"/>
</dbReference>
<feature type="transmembrane region" description="Helical" evidence="4">
    <location>
        <begin position="342"/>
        <end position="365"/>
    </location>
</feature>
<dbReference type="AlphaFoldDB" id="A0A6G9AR11"/>
<dbReference type="InterPro" id="IPR020846">
    <property type="entry name" value="MFS_dom"/>
</dbReference>
<proteinExistence type="predicted"/>
<dbReference type="Pfam" id="PF07690">
    <property type="entry name" value="MFS_1"/>
    <property type="match status" value="2"/>
</dbReference>
<dbReference type="KEGG" id="spib:G8759_19565"/>
<dbReference type="CDD" id="cd17489">
    <property type="entry name" value="MFS_YfcJ_like"/>
    <property type="match status" value="1"/>
</dbReference>
<feature type="transmembrane region" description="Helical" evidence="4">
    <location>
        <begin position="279"/>
        <end position="296"/>
    </location>
</feature>
<dbReference type="Gene3D" id="1.20.1250.20">
    <property type="entry name" value="MFS general substrate transporter like domains"/>
    <property type="match status" value="2"/>
</dbReference>
<keyword evidence="2 4" id="KW-1133">Transmembrane helix</keyword>
<dbReference type="PANTHER" id="PTHR23531">
    <property type="entry name" value="QUINOLENE RESISTANCE PROTEIN NORA"/>
    <property type="match status" value="1"/>
</dbReference>
<feature type="domain" description="Major facilitator superfamily (MFS) profile" evidence="5">
    <location>
        <begin position="17"/>
        <end position="400"/>
    </location>
</feature>
<dbReference type="InterPro" id="IPR036259">
    <property type="entry name" value="MFS_trans_sf"/>
</dbReference>
<protein>
    <submittedName>
        <fullName evidence="6">MFS transporter</fullName>
    </submittedName>
</protein>
<dbReference type="PRINTS" id="PR01036">
    <property type="entry name" value="TCRTETB"/>
</dbReference>
<name>A0A6G9AR11_9BACT</name>
<feature type="transmembrane region" description="Helical" evidence="4">
    <location>
        <begin position="82"/>
        <end position="107"/>
    </location>
</feature>
<feature type="transmembrane region" description="Helical" evidence="4">
    <location>
        <begin position="12"/>
        <end position="30"/>
    </location>
</feature>
<feature type="transmembrane region" description="Helical" evidence="4">
    <location>
        <begin position="175"/>
        <end position="195"/>
    </location>
</feature>
<dbReference type="GO" id="GO:0022857">
    <property type="term" value="F:transmembrane transporter activity"/>
    <property type="evidence" value="ECO:0007669"/>
    <property type="project" value="InterPro"/>
</dbReference>
<feature type="transmembrane region" description="Helical" evidence="4">
    <location>
        <begin position="308"/>
        <end position="330"/>
    </location>
</feature>
<keyword evidence="3 4" id="KW-0472">Membrane</keyword>
<keyword evidence="7" id="KW-1185">Reference proteome</keyword>
<evidence type="ECO:0000313" key="7">
    <source>
        <dbReference type="Proteomes" id="UP000501802"/>
    </source>
</evidence>
<dbReference type="InterPro" id="IPR052714">
    <property type="entry name" value="MFS_Exporter"/>
</dbReference>
<evidence type="ECO:0000256" key="2">
    <source>
        <dbReference type="ARBA" id="ARBA00022989"/>
    </source>
</evidence>
<evidence type="ECO:0000256" key="4">
    <source>
        <dbReference type="SAM" id="Phobius"/>
    </source>
</evidence>